<dbReference type="PANTHER" id="PTHR42743:SF11">
    <property type="entry name" value="AMINODEOXYCHORISMATE LYASE"/>
    <property type="match status" value="1"/>
</dbReference>
<evidence type="ECO:0000256" key="11">
    <source>
        <dbReference type="ARBA" id="ARBA00049229"/>
    </source>
</evidence>
<dbReference type="NCBIfam" id="NF009896">
    <property type="entry name" value="PRK13356.1"/>
    <property type="match status" value="1"/>
</dbReference>
<sequence>MEAVFWYGDEWRNEQPLVSGPLDLAFWSGNTVFDGARAIAGCAPDLDRHCARLIRSAAAIGMTCPLTAEEVHRLCIEGLELLPADKDYYLRPMVFCSGGSILPETGDIRFTLAIFEAPMPPENAGKATMTSIRRPAPDQAPTDAKAGCLYPNSQRARREAMAKGFSLGVVRDHDGNVAEFSHANLWLAKDGVAITPKPNGTFLDGITKNRASSLLAGAGIDVVQRTVTPADLDEADEIFTTGNMGKVQTVTGWEARELQPGPIFRAARDLYAAHVEASRVPSAGSAYRRAVA</sequence>
<evidence type="ECO:0000256" key="8">
    <source>
        <dbReference type="ARBA" id="ARBA00023304"/>
    </source>
</evidence>
<evidence type="ECO:0000313" key="13">
    <source>
        <dbReference type="Proteomes" id="UP000198615"/>
    </source>
</evidence>
<comment type="catalytic activity">
    <reaction evidence="10">
        <text>L-isoleucine + 2-oxoglutarate = (S)-3-methyl-2-oxopentanoate + L-glutamate</text>
        <dbReference type="Rhea" id="RHEA:24801"/>
        <dbReference type="ChEBI" id="CHEBI:16810"/>
        <dbReference type="ChEBI" id="CHEBI:29985"/>
        <dbReference type="ChEBI" id="CHEBI:35146"/>
        <dbReference type="ChEBI" id="CHEBI:58045"/>
        <dbReference type="EC" id="2.6.1.42"/>
    </reaction>
</comment>
<evidence type="ECO:0000256" key="6">
    <source>
        <dbReference type="ARBA" id="ARBA00013053"/>
    </source>
</evidence>
<keyword evidence="13" id="KW-1185">Reference proteome</keyword>
<comment type="function">
    <text evidence="1">Acts on leucine, isoleucine and valine.</text>
</comment>
<comment type="similarity">
    <text evidence="5">Belongs to the class-IV pyridoxal-phosphate-dependent aminotransferase family.</text>
</comment>
<dbReference type="Gene3D" id="3.30.470.10">
    <property type="match status" value="1"/>
</dbReference>
<dbReference type="AlphaFoldDB" id="A0A8G2BE92"/>
<dbReference type="Proteomes" id="UP000198615">
    <property type="component" value="Unassembled WGS sequence"/>
</dbReference>
<dbReference type="Gene3D" id="3.20.10.10">
    <property type="entry name" value="D-amino Acid Aminotransferase, subunit A, domain 2"/>
    <property type="match status" value="1"/>
</dbReference>
<dbReference type="OrthoDB" id="21319at2"/>
<accession>A0A8G2BE92</accession>
<keyword evidence="8" id="KW-0100">Branched-chain amino acid biosynthesis</keyword>
<evidence type="ECO:0000313" key="12">
    <source>
        <dbReference type="EMBL" id="SDF14316.1"/>
    </source>
</evidence>
<evidence type="ECO:0000256" key="2">
    <source>
        <dbReference type="ARBA" id="ARBA00004824"/>
    </source>
</evidence>
<evidence type="ECO:0000256" key="9">
    <source>
        <dbReference type="ARBA" id="ARBA00048212"/>
    </source>
</evidence>
<dbReference type="InterPro" id="IPR050571">
    <property type="entry name" value="Class-IV_PLP-Dep_Aminotrnsfr"/>
</dbReference>
<comment type="pathway">
    <text evidence="4">Amino-acid biosynthesis; L-leucine biosynthesis; L-leucine from 3-methyl-2-oxobutanoate: step 4/4.</text>
</comment>
<name>A0A8G2BE92_9PROT</name>
<dbReference type="InterPro" id="IPR001544">
    <property type="entry name" value="Aminotrans_IV"/>
</dbReference>
<comment type="caution">
    <text evidence="12">The sequence shown here is derived from an EMBL/GenBank/DDBJ whole genome shotgun (WGS) entry which is preliminary data.</text>
</comment>
<organism evidence="12 13">
    <name type="scientific">Thalassobaculum litoreum DSM 18839</name>
    <dbReference type="NCBI Taxonomy" id="1123362"/>
    <lineage>
        <taxon>Bacteria</taxon>
        <taxon>Pseudomonadati</taxon>
        <taxon>Pseudomonadota</taxon>
        <taxon>Alphaproteobacteria</taxon>
        <taxon>Rhodospirillales</taxon>
        <taxon>Thalassobaculaceae</taxon>
        <taxon>Thalassobaculum</taxon>
    </lineage>
</organism>
<gene>
    <name evidence="12" type="ORF">SAMN05660686_00434</name>
</gene>
<dbReference type="GO" id="GO:0004084">
    <property type="term" value="F:branched-chain-amino-acid transaminase activity"/>
    <property type="evidence" value="ECO:0007669"/>
    <property type="project" value="UniProtKB-EC"/>
</dbReference>
<dbReference type="RefSeq" id="WP_093147800.1">
    <property type="nucleotide sequence ID" value="NZ_FNBW01000001.1"/>
</dbReference>
<dbReference type="GO" id="GO:0009082">
    <property type="term" value="P:branched-chain amino acid biosynthetic process"/>
    <property type="evidence" value="ECO:0007669"/>
    <property type="project" value="UniProtKB-KW"/>
</dbReference>
<comment type="catalytic activity">
    <reaction evidence="9">
        <text>L-valine + 2-oxoglutarate = 3-methyl-2-oxobutanoate + L-glutamate</text>
        <dbReference type="Rhea" id="RHEA:24813"/>
        <dbReference type="ChEBI" id="CHEBI:11851"/>
        <dbReference type="ChEBI" id="CHEBI:16810"/>
        <dbReference type="ChEBI" id="CHEBI:29985"/>
        <dbReference type="ChEBI" id="CHEBI:57762"/>
        <dbReference type="EC" id="2.6.1.42"/>
    </reaction>
</comment>
<dbReference type="InterPro" id="IPR043132">
    <property type="entry name" value="BCAT-like_C"/>
</dbReference>
<evidence type="ECO:0000256" key="1">
    <source>
        <dbReference type="ARBA" id="ARBA00003109"/>
    </source>
</evidence>
<proteinExistence type="inferred from homology"/>
<keyword evidence="12" id="KW-0032">Aminotransferase</keyword>
<evidence type="ECO:0000256" key="3">
    <source>
        <dbReference type="ARBA" id="ARBA00004931"/>
    </source>
</evidence>
<dbReference type="InterPro" id="IPR043131">
    <property type="entry name" value="BCAT-like_N"/>
</dbReference>
<dbReference type="GO" id="GO:0005829">
    <property type="term" value="C:cytosol"/>
    <property type="evidence" value="ECO:0007669"/>
    <property type="project" value="TreeGrafter"/>
</dbReference>
<keyword evidence="8" id="KW-0028">Amino-acid biosynthesis</keyword>
<dbReference type="SUPFAM" id="SSF56752">
    <property type="entry name" value="D-aminoacid aminotransferase-like PLP-dependent enzymes"/>
    <property type="match status" value="1"/>
</dbReference>
<dbReference type="Pfam" id="PF01063">
    <property type="entry name" value="Aminotran_4"/>
    <property type="match status" value="1"/>
</dbReference>
<evidence type="ECO:0000256" key="10">
    <source>
        <dbReference type="ARBA" id="ARBA00048798"/>
    </source>
</evidence>
<dbReference type="InterPro" id="IPR036038">
    <property type="entry name" value="Aminotransferase-like"/>
</dbReference>
<protein>
    <recommendedName>
        <fullName evidence="7">Probable branched-chain-amino-acid aminotransferase</fullName>
        <ecNumber evidence="6">2.6.1.42</ecNumber>
    </recommendedName>
</protein>
<evidence type="ECO:0000256" key="7">
    <source>
        <dbReference type="ARBA" id="ARBA00014472"/>
    </source>
</evidence>
<dbReference type="EMBL" id="FNBW01000001">
    <property type="protein sequence ID" value="SDF14316.1"/>
    <property type="molecule type" value="Genomic_DNA"/>
</dbReference>
<evidence type="ECO:0000256" key="4">
    <source>
        <dbReference type="ARBA" id="ARBA00005072"/>
    </source>
</evidence>
<comment type="pathway">
    <text evidence="2">Amino-acid biosynthesis; L-isoleucine biosynthesis; L-isoleucine from 2-oxobutanoate: step 4/4.</text>
</comment>
<dbReference type="PANTHER" id="PTHR42743">
    <property type="entry name" value="AMINO-ACID AMINOTRANSFERASE"/>
    <property type="match status" value="1"/>
</dbReference>
<keyword evidence="12" id="KW-0808">Transferase</keyword>
<reference evidence="12 13" key="1">
    <citation type="submission" date="2016-10" db="EMBL/GenBank/DDBJ databases">
        <authorList>
            <person name="Varghese N."/>
            <person name="Submissions S."/>
        </authorList>
    </citation>
    <scope>NUCLEOTIDE SEQUENCE [LARGE SCALE GENOMIC DNA]</scope>
    <source>
        <strain evidence="12 13">DSM 18839</strain>
    </source>
</reference>
<comment type="pathway">
    <text evidence="3">Amino-acid biosynthesis; L-valine biosynthesis; L-valine from pyruvate: step 4/4.</text>
</comment>
<dbReference type="CDD" id="cd00449">
    <property type="entry name" value="PLPDE_IV"/>
    <property type="match status" value="1"/>
</dbReference>
<dbReference type="EC" id="2.6.1.42" evidence="6"/>
<evidence type="ECO:0000256" key="5">
    <source>
        <dbReference type="ARBA" id="ARBA00009320"/>
    </source>
</evidence>
<comment type="catalytic activity">
    <reaction evidence="11">
        <text>L-leucine + 2-oxoglutarate = 4-methyl-2-oxopentanoate + L-glutamate</text>
        <dbReference type="Rhea" id="RHEA:18321"/>
        <dbReference type="ChEBI" id="CHEBI:16810"/>
        <dbReference type="ChEBI" id="CHEBI:17865"/>
        <dbReference type="ChEBI" id="CHEBI:29985"/>
        <dbReference type="ChEBI" id="CHEBI:57427"/>
        <dbReference type="EC" id="2.6.1.42"/>
    </reaction>
</comment>